<dbReference type="PANTHER" id="PTHR30419:SF8">
    <property type="entry name" value="NITROGEN ASSIMILATION TRANSCRIPTIONAL ACTIVATOR-RELATED"/>
    <property type="match status" value="1"/>
</dbReference>
<comment type="similarity">
    <text evidence="1">Belongs to the LysR transcriptional regulatory family.</text>
</comment>
<dbReference type="RefSeq" id="WP_110094935.1">
    <property type="nucleotide sequence ID" value="NZ_NKUE01000012.1"/>
</dbReference>
<dbReference type="GO" id="GO:0005829">
    <property type="term" value="C:cytosol"/>
    <property type="evidence" value="ECO:0007669"/>
    <property type="project" value="TreeGrafter"/>
</dbReference>
<dbReference type="Proteomes" id="UP000237344">
    <property type="component" value="Unassembled WGS sequence"/>
</dbReference>
<evidence type="ECO:0000313" key="7">
    <source>
        <dbReference type="Proteomes" id="UP000237344"/>
    </source>
</evidence>
<evidence type="ECO:0000259" key="5">
    <source>
        <dbReference type="PROSITE" id="PS50931"/>
    </source>
</evidence>
<keyword evidence="2" id="KW-0805">Transcription regulation</keyword>
<evidence type="ECO:0000256" key="2">
    <source>
        <dbReference type="ARBA" id="ARBA00023015"/>
    </source>
</evidence>
<evidence type="ECO:0000256" key="4">
    <source>
        <dbReference type="ARBA" id="ARBA00023163"/>
    </source>
</evidence>
<comment type="caution">
    <text evidence="6">The sequence shown here is derived from an EMBL/GenBank/DDBJ whole genome shotgun (WGS) entry which is preliminary data.</text>
</comment>
<dbReference type="InterPro" id="IPR000847">
    <property type="entry name" value="LysR_HTH_N"/>
</dbReference>
<dbReference type="SUPFAM" id="SSF53850">
    <property type="entry name" value="Periplasmic binding protein-like II"/>
    <property type="match status" value="1"/>
</dbReference>
<dbReference type="EMBL" id="POTC01000012">
    <property type="protein sequence ID" value="POF63070.1"/>
    <property type="molecule type" value="Genomic_DNA"/>
</dbReference>
<sequence length="301" mass="33123">MQPFSRFLLYFLAVARHKSIRKAAEDLHIAGSAINRHILLGENQLQTPLFERLPSGMRLTAAGELLYGCARRWVKDLDDLNRQIDDLKGVRRGQVDLLAPEALARTFLPELVARMKRSHPGVVLNINIRDNRRICPTLLSGEGDLALVLDPAEIRDLVVVRRLSFPLGFACCPGHPLARHAAARLAQCAAYPMIVPEQPLALATTFTRLVEAGRIDPVVAARANNVQMIISLVTAGVGVCFLSYLDVMSEVMRGDVAFVPLLGTEMPHLTLALVHDRTRQLSRVTHLVGTIMGDIMAQPVA</sequence>
<evidence type="ECO:0000313" key="6">
    <source>
        <dbReference type="EMBL" id="POF63070.1"/>
    </source>
</evidence>
<dbReference type="GO" id="GO:0003700">
    <property type="term" value="F:DNA-binding transcription factor activity"/>
    <property type="evidence" value="ECO:0007669"/>
    <property type="project" value="InterPro"/>
</dbReference>
<dbReference type="InterPro" id="IPR050950">
    <property type="entry name" value="HTH-type_LysR_regulators"/>
</dbReference>
<dbReference type="InterPro" id="IPR005119">
    <property type="entry name" value="LysR_subst-bd"/>
</dbReference>
<keyword evidence="3 6" id="KW-0238">DNA-binding</keyword>
<dbReference type="Pfam" id="PF03466">
    <property type="entry name" value="LysR_substrate"/>
    <property type="match status" value="1"/>
</dbReference>
<evidence type="ECO:0000256" key="1">
    <source>
        <dbReference type="ARBA" id="ARBA00009437"/>
    </source>
</evidence>
<dbReference type="PANTHER" id="PTHR30419">
    <property type="entry name" value="HTH-TYPE TRANSCRIPTIONAL REGULATOR YBHD"/>
    <property type="match status" value="1"/>
</dbReference>
<dbReference type="AlphaFoldDB" id="A0A2S3W2H7"/>
<protein>
    <submittedName>
        <fullName evidence="6">DNA-binding transcriptional regulator CynR</fullName>
    </submittedName>
</protein>
<dbReference type="OrthoDB" id="5297263at2"/>
<dbReference type="InterPro" id="IPR036390">
    <property type="entry name" value="WH_DNA-bd_sf"/>
</dbReference>
<organism evidence="6 7">
    <name type="scientific">Novacetimonas maltaceti</name>
    <dbReference type="NCBI Taxonomy" id="1203393"/>
    <lineage>
        <taxon>Bacteria</taxon>
        <taxon>Pseudomonadati</taxon>
        <taxon>Pseudomonadota</taxon>
        <taxon>Alphaproteobacteria</taxon>
        <taxon>Acetobacterales</taxon>
        <taxon>Acetobacteraceae</taxon>
        <taxon>Novacetimonas</taxon>
    </lineage>
</organism>
<keyword evidence="4" id="KW-0804">Transcription</keyword>
<name>A0A2S3W2H7_9PROT</name>
<dbReference type="PROSITE" id="PS50931">
    <property type="entry name" value="HTH_LYSR"/>
    <property type="match status" value="1"/>
</dbReference>
<dbReference type="InterPro" id="IPR036388">
    <property type="entry name" value="WH-like_DNA-bd_sf"/>
</dbReference>
<dbReference type="Pfam" id="PF00126">
    <property type="entry name" value="HTH_1"/>
    <property type="match status" value="1"/>
</dbReference>
<accession>A0A2S3W2H7</accession>
<dbReference type="GO" id="GO:0003677">
    <property type="term" value="F:DNA binding"/>
    <property type="evidence" value="ECO:0007669"/>
    <property type="project" value="UniProtKB-KW"/>
</dbReference>
<dbReference type="SUPFAM" id="SSF46785">
    <property type="entry name" value="Winged helix' DNA-binding domain"/>
    <property type="match status" value="1"/>
</dbReference>
<evidence type="ECO:0000256" key="3">
    <source>
        <dbReference type="ARBA" id="ARBA00023125"/>
    </source>
</evidence>
<gene>
    <name evidence="6" type="ORF">KMAL_13080</name>
</gene>
<dbReference type="Gene3D" id="3.40.190.10">
    <property type="entry name" value="Periplasmic binding protein-like II"/>
    <property type="match status" value="2"/>
</dbReference>
<dbReference type="CDD" id="cd05466">
    <property type="entry name" value="PBP2_LTTR_substrate"/>
    <property type="match status" value="1"/>
</dbReference>
<proteinExistence type="inferred from homology"/>
<keyword evidence="7" id="KW-1185">Reference proteome</keyword>
<dbReference type="Gene3D" id="1.10.10.10">
    <property type="entry name" value="Winged helix-like DNA-binding domain superfamily/Winged helix DNA-binding domain"/>
    <property type="match status" value="1"/>
</dbReference>
<feature type="domain" description="HTH lysR-type" evidence="5">
    <location>
        <begin position="8"/>
        <end position="60"/>
    </location>
</feature>
<reference evidence="6 7" key="1">
    <citation type="submission" date="2018-01" db="EMBL/GenBank/DDBJ databases">
        <title>Draft Genome Sequence of Komagataeibacter maltaceti LMG 1529, a Vinegar Producing Acetic Acid Bacterium Isolated from Malt Vinegar Brewery Acetifiers.</title>
        <authorList>
            <person name="Zhang Q."/>
            <person name="Hollensteiner J."/>
            <person name="Poehlein A."/>
            <person name="Daniel R."/>
        </authorList>
    </citation>
    <scope>NUCLEOTIDE SEQUENCE [LARGE SCALE GENOMIC DNA]</scope>
    <source>
        <strain evidence="6 7">LMG 1529</strain>
    </source>
</reference>